<evidence type="ECO:0000256" key="6">
    <source>
        <dbReference type="ARBA" id="ARBA00023157"/>
    </source>
</evidence>
<dbReference type="SUPFAM" id="SSF47266">
    <property type="entry name" value="4-helical cytokines"/>
    <property type="match status" value="1"/>
</dbReference>
<evidence type="ECO:0000313" key="9">
    <source>
        <dbReference type="EMBL" id="CAL1588571.1"/>
    </source>
</evidence>
<accession>A0AAV2KF60</accession>
<evidence type="ECO:0000313" key="10">
    <source>
        <dbReference type="Proteomes" id="UP001497482"/>
    </source>
</evidence>
<evidence type="ECO:0000256" key="1">
    <source>
        <dbReference type="ARBA" id="ARBA00004613"/>
    </source>
</evidence>
<dbReference type="Pfam" id="PF00103">
    <property type="entry name" value="Hormone_1"/>
    <property type="match status" value="1"/>
</dbReference>
<comment type="similarity">
    <text evidence="2 7">Belongs to the somatotropin/prolactin family.</text>
</comment>
<dbReference type="PANTHER" id="PTHR11417:SF5">
    <property type="entry name" value="PROLACTIN"/>
    <property type="match status" value="1"/>
</dbReference>
<dbReference type="PANTHER" id="PTHR11417">
    <property type="entry name" value="SOMATOTROPIN,PROLACTIN"/>
    <property type="match status" value="1"/>
</dbReference>
<keyword evidence="6" id="KW-1015">Disulfide bond</keyword>
<gene>
    <name evidence="9" type="ORF">KC01_LOCUS18348</name>
</gene>
<keyword evidence="3" id="KW-0964">Secreted</keyword>
<evidence type="ECO:0000256" key="3">
    <source>
        <dbReference type="ARBA" id="ARBA00022525"/>
    </source>
</evidence>
<dbReference type="Gene3D" id="1.20.1250.10">
    <property type="match status" value="1"/>
</dbReference>
<dbReference type="InterPro" id="IPR001400">
    <property type="entry name" value="Somatotropin/Prolactin"/>
</dbReference>
<dbReference type="GO" id="GO:0005615">
    <property type="term" value="C:extracellular space"/>
    <property type="evidence" value="ECO:0007669"/>
    <property type="project" value="TreeGrafter"/>
</dbReference>
<feature type="transmembrane region" description="Helical" evidence="8">
    <location>
        <begin position="21"/>
        <end position="41"/>
    </location>
</feature>
<sequence>MILQETSLEDTDMDRSKGRKLFMTVLCLVAVSGALPIADLLDRAAQHSDRLHSLSTLLTQEMDTHFPFMEQGTTPQPSQCHTSTLEGPTDKVQALQVSEHTLMSLLRSLLQSWAEPLAFLSASANTLPHPAHSSIFNKIQQLQQNSKSLRHGLDILSARMGPAAQVVSILPFYRNDPGDKISKLINLQFQLNCFRRDSDKIDSFLKVLRCRSGRMRPDLC</sequence>
<evidence type="ECO:0000256" key="2">
    <source>
        <dbReference type="ARBA" id="ARBA00008474"/>
    </source>
</evidence>
<keyword evidence="4 7" id="KW-0372">Hormone</keyword>
<dbReference type="PROSITE" id="PS00338">
    <property type="entry name" value="SOMATOTROPIN_2"/>
    <property type="match status" value="1"/>
</dbReference>
<keyword evidence="8" id="KW-0812">Transmembrane</keyword>
<keyword evidence="8" id="KW-1133">Transmembrane helix</keyword>
<dbReference type="GO" id="GO:0005179">
    <property type="term" value="F:hormone activity"/>
    <property type="evidence" value="ECO:0007669"/>
    <property type="project" value="UniProtKB-KW"/>
</dbReference>
<evidence type="ECO:0000256" key="8">
    <source>
        <dbReference type="SAM" id="Phobius"/>
    </source>
</evidence>
<comment type="subcellular location">
    <subcellularLocation>
        <location evidence="1 7">Secreted</location>
    </subcellularLocation>
</comment>
<dbReference type="GO" id="GO:0031667">
    <property type="term" value="P:response to nutrient levels"/>
    <property type="evidence" value="ECO:0007669"/>
    <property type="project" value="TreeGrafter"/>
</dbReference>
<dbReference type="GO" id="GO:0046427">
    <property type="term" value="P:positive regulation of receptor signaling pathway via JAK-STAT"/>
    <property type="evidence" value="ECO:0007669"/>
    <property type="project" value="TreeGrafter"/>
</dbReference>
<evidence type="ECO:0000256" key="5">
    <source>
        <dbReference type="ARBA" id="ARBA00022729"/>
    </source>
</evidence>
<dbReference type="InterPro" id="IPR018116">
    <property type="entry name" value="Somatotropin_CS"/>
</dbReference>
<name>A0AAV2KF60_KNICA</name>
<proteinExistence type="inferred from homology"/>
<reference evidence="9 10" key="1">
    <citation type="submission" date="2024-04" db="EMBL/GenBank/DDBJ databases">
        <authorList>
            <person name="Waldvogel A.-M."/>
            <person name="Schoenle A."/>
        </authorList>
    </citation>
    <scope>NUCLEOTIDE SEQUENCE [LARGE SCALE GENOMIC DNA]</scope>
</reference>
<dbReference type="Proteomes" id="UP001497482">
    <property type="component" value="Chromosome 18"/>
</dbReference>
<dbReference type="AlphaFoldDB" id="A0AAV2KF60"/>
<dbReference type="PRINTS" id="PR00836">
    <property type="entry name" value="SOMATOTROPIN"/>
</dbReference>
<evidence type="ECO:0008006" key="11">
    <source>
        <dbReference type="Google" id="ProtNLM"/>
    </source>
</evidence>
<dbReference type="EMBL" id="OZ035840">
    <property type="protein sequence ID" value="CAL1588571.1"/>
    <property type="molecule type" value="Genomic_DNA"/>
</dbReference>
<keyword evidence="5" id="KW-0732">Signal</keyword>
<evidence type="ECO:0000256" key="7">
    <source>
        <dbReference type="RuleBase" id="RU003618"/>
    </source>
</evidence>
<organism evidence="9 10">
    <name type="scientific">Knipowitschia caucasica</name>
    <name type="common">Caucasian dwarf goby</name>
    <name type="synonym">Pomatoschistus caucasicus</name>
    <dbReference type="NCBI Taxonomy" id="637954"/>
    <lineage>
        <taxon>Eukaryota</taxon>
        <taxon>Metazoa</taxon>
        <taxon>Chordata</taxon>
        <taxon>Craniata</taxon>
        <taxon>Vertebrata</taxon>
        <taxon>Euteleostomi</taxon>
        <taxon>Actinopterygii</taxon>
        <taxon>Neopterygii</taxon>
        <taxon>Teleostei</taxon>
        <taxon>Neoteleostei</taxon>
        <taxon>Acanthomorphata</taxon>
        <taxon>Gobiaria</taxon>
        <taxon>Gobiiformes</taxon>
        <taxon>Gobioidei</taxon>
        <taxon>Gobiidae</taxon>
        <taxon>Gobiinae</taxon>
        <taxon>Knipowitschia</taxon>
    </lineage>
</organism>
<dbReference type="GO" id="GO:0008284">
    <property type="term" value="P:positive regulation of cell population proliferation"/>
    <property type="evidence" value="ECO:0007669"/>
    <property type="project" value="TreeGrafter"/>
</dbReference>
<protein>
    <recommendedName>
        <fullName evidence="11">Prolactin</fullName>
    </recommendedName>
</protein>
<dbReference type="InterPro" id="IPR009079">
    <property type="entry name" value="4_helix_cytokine-like_core"/>
</dbReference>
<keyword evidence="10" id="KW-1185">Reference proteome</keyword>
<keyword evidence="8" id="KW-0472">Membrane</keyword>
<evidence type="ECO:0000256" key="4">
    <source>
        <dbReference type="ARBA" id="ARBA00022702"/>
    </source>
</evidence>